<dbReference type="HOGENOM" id="CLU_1793380_0_0_7"/>
<dbReference type="KEGG" id="dma:DMR_08890"/>
<feature type="region of interest" description="Disordered" evidence="1">
    <location>
        <begin position="1"/>
        <end position="23"/>
    </location>
</feature>
<accession>C4XK25</accession>
<name>C4XK25_SOLM1</name>
<dbReference type="RefSeq" id="WP_012750454.1">
    <property type="nucleotide sequence ID" value="NC_012796.1"/>
</dbReference>
<organism evidence="2 3">
    <name type="scientific">Solidesulfovibrio magneticus (strain ATCC 700980 / DSM 13731 / RS-1)</name>
    <name type="common">Desulfovibrio magneticus</name>
    <dbReference type="NCBI Taxonomy" id="573370"/>
    <lineage>
        <taxon>Bacteria</taxon>
        <taxon>Pseudomonadati</taxon>
        <taxon>Thermodesulfobacteriota</taxon>
        <taxon>Desulfovibrionia</taxon>
        <taxon>Desulfovibrionales</taxon>
        <taxon>Desulfovibrionaceae</taxon>
        <taxon>Solidesulfovibrio</taxon>
    </lineage>
</organism>
<protein>
    <submittedName>
        <fullName evidence="2">Uncharacterized protein</fullName>
    </submittedName>
</protein>
<proteinExistence type="predicted"/>
<evidence type="ECO:0000313" key="3">
    <source>
        <dbReference type="Proteomes" id="UP000009071"/>
    </source>
</evidence>
<reference evidence="2 3" key="1">
    <citation type="journal article" date="2009" name="Genome Res.">
        <title>Whole genome sequence of Desulfovibrio magneticus strain RS-1 revealed common gene clusters in magnetotactic bacteria.</title>
        <authorList>
            <person name="Nakazawa H."/>
            <person name="Arakaki A."/>
            <person name="Narita-Yamada S."/>
            <person name="Yashiro I."/>
            <person name="Jinno K."/>
            <person name="Aoki N."/>
            <person name="Tsuruyama A."/>
            <person name="Okamura Y."/>
            <person name="Tanikawa S."/>
            <person name="Fujita N."/>
            <person name="Takeyama H."/>
            <person name="Matsunaga T."/>
        </authorList>
    </citation>
    <scope>NUCLEOTIDE SEQUENCE [LARGE SCALE GENOMIC DNA]</scope>
    <source>
        <strain evidence="3">ATCC 700980 / DSM 13731 / RS-1</strain>
    </source>
</reference>
<dbReference type="eggNOG" id="ENOG5032G27">
    <property type="taxonomic scope" value="Bacteria"/>
</dbReference>
<gene>
    <name evidence="2" type="ordered locus">DMR_08890</name>
</gene>
<sequence>MKTDQNLTPAKTKSTTETASKLRKLTDEQIAEEASLMANAAQSGSFPNKKISLTAWGNQRNLSQYMVMTVFIASSLQKQDYELVNDADNDTDDKRPYINPRGTILSNYWIKKFNESVPADQRLTLGQRLDTTIKDGSFVLTPAI</sequence>
<keyword evidence="3" id="KW-1185">Reference proteome</keyword>
<feature type="compositionally biased region" description="Low complexity" evidence="1">
    <location>
        <begin position="8"/>
        <end position="19"/>
    </location>
</feature>
<evidence type="ECO:0000256" key="1">
    <source>
        <dbReference type="SAM" id="MobiDB-lite"/>
    </source>
</evidence>
<dbReference type="OrthoDB" id="9882410at2"/>
<dbReference type="AlphaFoldDB" id="C4XK25"/>
<dbReference type="EMBL" id="AP010904">
    <property type="protein sequence ID" value="BAH74380.1"/>
    <property type="molecule type" value="Genomic_DNA"/>
</dbReference>
<dbReference type="Proteomes" id="UP000009071">
    <property type="component" value="Chromosome"/>
</dbReference>
<evidence type="ECO:0000313" key="2">
    <source>
        <dbReference type="EMBL" id="BAH74380.1"/>
    </source>
</evidence>